<keyword evidence="10" id="KW-1185">Reference proteome</keyword>
<feature type="transmembrane region" description="Helical" evidence="7">
    <location>
        <begin position="173"/>
        <end position="191"/>
    </location>
</feature>
<evidence type="ECO:0000313" key="9">
    <source>
        <dbReference type="EMBL" id="RPA86465.1"/>
    </source>
</evidence>
<dbReference type="AlphaFoldDB" id="A0A3N4IJZ7"/>
<evidence type="ECO:0000256" key="4">
    <source>
        <dbReference type="ARBA" id="ARBA00022989"/>
    </source>
</evidence>
<feature type="transmembrane region" description="Helical" evidence="7">
    <location>
        <begin position="537"/>
        <end position="557"/>
    </location>
</feature>
<dbReference type="GO" id="GO:0022857">
    <property type="term" value="F:transmembrane transporter activity"/>
    <property type="evidence" value="ECO:0007669"/>
    <property type="project" value="InterPro"/>
</dbReference>
<evidence type="ECO:0000256" key="3">
    <source>
        <dbReference type="ARBA" id="ARBA00022692"/>
    </source>
</evidence>
<accession>A0A3N4IJZ7</accession>
<dbReference type="STRING" id="1160509.A0A3N4IJZ7"/>
<keyword evidence="4 7" id="KW-1133">Transmembrane helix</keyword>
<feature type="transmembrane region" description="Helical" evidence="7">
    <location>
        <begin position="474"/>
        <end position="495"/>
    </location>
</feature>
<feature type="region of interest" description="Disordered" evidence="6">
    <location>
        <begin position="1"/>
        <end position="82"/>
    </location>
</feature>
<evidence type="ECO:0000256" key="2">
    <source>
        <dbReference type="ARBA" id="ARBA00022448"/>
    </source>
</evidence>
<keyword evidence="2" id="KW-0813">Transport</keyword>
<proteinExistence type="predicted"/>
<comment type="subcellular location">
    <subcellularLocation>
        <location evidence="1">Membrane</location>
        <topology evidence="1">Multi-pass membrane protein</topology>
    </subcellularLocation>
</comment>
<dbReference type="InterPro" id="IPR020846">
    <property type="entry name" value="MFS_dom"/>
</dbReference>
<evidence type="ECO:0000259" key="8">
    <source>
        <dbReference type="PROSITE" id="PS50850"/>
    </source>
</evidence>
<dbReference type="SUPFAM" id="SSF103473">
    <property type="entry name" value="MFS general substrate transporter"/>
    <property type="match status" value="1"/>
</dbReference>
<dbReference type="EMBL" id="ML119649">
    <property type="protein sequence ID" value="RPA86465.1"/>
    <property type="molecule type" value="Genomic_DNA"/>
</dbReference>
<evidence type="ECO:0000256" key="7">
    <source>
        <dbReference type="SAM" id="Phobius"/>
    </source>
</evidence>
<feature type="transmembrane region" description="Helical" evidence="7">
    <location>
        <begin position="345"/>
        <end position="363"/>
    </location>
</feature>
<dbReference type="Proteomes" id="UP000275078">
    <property type="component" value="Unassembled WGS sequence"/>
</dbReference>
<dbReference type="PROSITE" id="PS50850">
    <property type="entry name" value="MFS"/>
    <property type="match status" value="1"/>
</dbReference>
<feature type="transmembrane region" description="Helical" evidence="7">
    <location>
        <begin position="383"/>
        <end position="404"/>
    </location>
</feature>
<feature type="compositionally biased region" description="Low complexity" evidence="6">
    <location>
        <begin position="69"/>
        <end position="82"/>
    </location>
</feature>
<feature type="transmembrane region" description="Helical" evidence="7">
    <location>
        <begin position="148"/>
        <end position="166"/>
    </location>
</feature>
<feature type="transmembrane region" description="Helical" evidence="7">
    <location>
        <begin position="263"/>
        <end position="282"/>
    </location>
</feature>
<feature type="transmembrane region" description="Helical" evidence="7">
    <location>
        <begin position="203"/>
        <end position="224"/>
    </location>
</feature>
<dbReference type="PANTHER" id="PTHR23502:SF51">
    <property type="entry name" value="QUINIDINE RESISTANCE PROTEIN 1-RELATED"/>
    <property type="match status" value="1"/>
</dbReference>
<evidence type="ECO:0000256" key="6">
    <source>
        <dbReference type="SAM" id="MobiDB-lite"/>
    </source>
</evidence>
<dbReference type="GO" id="GO:0005886">
    <property type="term" value="C:plasma membrane"/>
    <property type="evidence" value="ECO:0007669"/>
    <property type="project" value="TreeGrafter"/>
</dbReference>
<dbReference type="Gene3D" id="1.20.1250.20">
    <property type="entry name" value="MFS general substrate transporter like domains"/>
    <property type="match status" value="1"/>
</dbReference>
<evidence type="ECO:0000313" key="10">
    <source>
        <dbReference type="Proteomes" id="UP000275078"/>
    </source>
</evidence>
<dbReference type="PANTHER" id="PTHR23502">
    <property type="entry name" value="MAJOR FACILITATOR SUPERFAMILY"/>
    <property type="match status" value="1"/>
</dbReference>
<evidence type="ECO:0000256" key="5">
    <source>
        <dbReference type="ARBA" id="ARBA00023136"/>
    </source>
</evidence>
<protein>
    <submittedName>
        <fullName evidence="9">MFS general substrate transporter</fullName>
    </submittedName>
</protein>
<dbReference type="OrthoDB" id="440553at2759"/>
<feature type="compositionally biased region" description="Polar residues" evidence="6">
    <location>
        <begin position="14"/>
        <end position="44"/>
    </location>
</feature>
<keyword evidence="5 7" id="KW-0472">Membrane</keyword>
<organism evidence="9 10">
    <name type="scientific">Ascobolus immersus RN42</name>
    <dbReference type="NCBI Taxonomy" id="1160509"/>
    <lineage>
        <taxon>Eukaryota</taxon>
        <taxon>Fungi</taxon>
        <taxon>Dikarya</taxon>
        <taxon>Ascomycota</taxon>
        <taxon>Pezizomycotina</taxon>
        <taxon>Pezizomycetes</taxon>
        <taxon>Pezizales</taxon>
        <taxon>Ascobolaceae</taxon>
        <taxon>Ascobolus</taxon>
    </lineage>
</organism>
<feature type="transmembrane region" description="Helical" evidence="7">
    <location>
        <begin position="106"/>
        <end position="128"/>
    </location>
</feature>
<reference evidence="9 10" key="1">
    <citation type="journal article" date="2018" name="Nat. Ecol. Evol.">
        <title>Pezizomycetes genomes reveal the molecular basis of ectomycorrhizal truffle lifestyle.</title>
        <authorList>
            <person name="Murat C."/>
            <person name="Payen T."/>
            <person name="Noel B."/>
            <person name="Kuo A."/>
            <person name="Morin E."/>
            <person name="Chen J."/>
            <person name="Kohler A."/>
            <person name="Krizsan K."/>
            <person name="Balestrini R."/>
            <person name="Da Silva C."/>
            <person name="Montanini B."/>
            <person name="Hainaut M."/>
            <person name="Levati E."/>
            <person name="Barry K.W."/>
            <person name="Belfiori B."/>
            <person name="Cichocki N."/>
            <person name="Clum A."/>
            <person name="Dockter R.B."/>
            <person name="Fauchery L."/>
            <person name="Guy J."/>
            <person name="Iotti M."/>
            <person name="Le Tacon F."/>
            <person name="Lindquist E.A."/>
            <person name="Lipzen A."/>
            <person name="Malagnac F."/>
            <person name="Mello A."/>
            <person name="Molinier V."/>
            <person name="Miyauchi S."/>
            <person name="Poulain J."/>
            <person name="Riccioni C."/>
            <person name="Rubini A."/>
            <person name="Sitrit Y."/>
            <person name="Splivallo R."/>
            <person name="Traeger S."/>
            <person name="Wang M."/>
            <person name="Zifcakova L."/>
            <person name="Wipf D."/>
            <person name="Zambonelli A."/>
            <person name="Paolocci F."/>
            <person name="Nowrousian M."/>
            <person name="Ottonello S."/>
            <person name="Baldrian P."/>
            <person name="Spatafora J.W."/>
            <person name="Henrissat B."/>
            <person name="Nagy L.G."/>
            <person name="Aury J.M."/>
            <person name="Wincker P."/>
            <person name="Grigoriev I.V."/>
            <person name="Bonfante P."/>
            <person name="Martin F.M."/>
        </authorList>
    </citation>
    <scope>NUCLEOTIDE SEQUENCE [LARGE SCALE GENOMIC DNA]</scope>
    <source>
        <strain evidence="9 10">RN42</strain>
    </source>
</reference>
<feature type="transmembrane region" description="Helical" evidence="7">
    <location>
        <begin position="236"/>
        <end position="257"/>
    </location>
</feature>
<keyword evidence="3 7" id="KW-0812">Transmembrane</keyword>
<feature type="domain" description="Major facilitator superfamily (MFS) profile" evidence="8">
    <location>
        <begin position="108"/>
        <end position="564"/>
    </location>
</feature>
<gene>
    <name evidence="9" type="ORF">BJ508DRAFT_411166</name>
</gene>
<dbReference type="InterPro" id="IPR036259">
    <property type="entry name" value="MFS_trans_sf"/>
</dbReference>
<sequence>MALPTELLRRRTSCGPSKTLPTTTRPAPTSHTSSFSARPSSTLTPPILPDKAFTKPESTISVPPDLESQSRTSTSSTSSSTTLEEVQEAMAAAALTYSAFTPFQRISIIIICSLSALISPLSATLYVPALPAVAESLGVSFSKVNLTITSYLILQGLSPSIWASVGESLGRKLLYVTLLTVYIGACIGLAITNEYGVVVGLRALQALGSAPAVALGAGVISDLIHVSERGKYTSNFMALAGIGTAFGPVLGGVLAQYAGWHSIFIFLASLGGFVCIMIFVFVPETQRSHVGDGSLPSRKITQPLVPWLKCKAVKRVDEDGNRVEPMQKGLHLDLMGPIRVLREKDMICCVLYAGFCFMVWQMQMVSTSSQYSQKYGLGEMQIGLTYIATGVGSLFGSIVTGRILQHDYEKQLVWETDHDIVNSKDDDSILHVQGAKKEVEYIERARIWSLRYPTALYILTVIGFGWSIEYNAHIAVPICLSFLFGALNTSILAAFSTLIIDLFETSSFAATASLNLSRCILSAAGTSAVEPLIKSVGMGWCFTIMAGFIICSTPLALAEYRYGSKWRCQRIAREKAAARQRGELRSADMAEVEKRAGGTTS</sequence>
<name>A0A3N4IJZ7_ASCIM</name>
<dbReference type="Pfam" id="PF07690">
    <property type="entry name" value="MFS_1"/>
    <property type="match status" value="1"/>
</dbReference>
<dbReference type="InterPro" id="IPR011701">
    <property type="entry name" value="MFS"/>
</dbReference>
<evidence type="ECO:0000256" key="1">
    <source>
        <dbReference type="ARBA" id="ARBA00004141"/>
    </source>
</evidence>